<sequence length="112" mass="12586">MMIFEVTDTHTTRTHPLPHLLSKAQPLRSPQSAENTATVIDTELFCVNAPAETETALFVCTCLILRQENSHEADAKSVSRLLHIQVCALDRLSAINRSDWFSVAMHSQVIWQ</sequence>
<gene>
    <name evidence="1" type="ORF">PXEA_LOCUS15323</name>
</gene>
<comment type="caution">
    <text evidence="1">The sequence shown here is derived from an EMBL/GenBank/DDBJ whole genome shotgun (WGS) entry which is preliminary data.</text>
</comment>
<dbReference type="EMBL" id="CAAALY010053594">
    <property type="protein sequence ID" value="VEL21883.1"/>
    <property type="molecule type" value="Genomic_DNA"/>
</dbReference>
<accession>A0A448WWJ5</accession>
<dbReference type="AlphaFoldDB" id="A0A448WWJ5"/>
<proteinExistence type="predicted"/>
<name>A0A448WWJ5_9PLAT</name>
<evidence type="ECO:0000313" key="1">
    <source>
        <dbReference type="EMBL" id="VEL21883.1"/>
    </source>
</evidence>
<dbReference type="Proteomes" id="UP000784294">
    <property type="component" value="Unassembled WGS sequence"/>
</dbReference>
<organism evidence="1 2">
    <name type="scientific">Protopolystoma xenopodis</name>
    <dbReference type="NCBI Taxonomy" id="117903"/>
    <lineage>
        <taxon>Eukaryota</taxon>
        <taxon>Metazoa</taxon>
        <taxon>Spiralia</taxon>
        <taxon>Lophotrochozoa</taxon>
        <taxon>Platyhelminthes</taxon>
        <taxon>Monogenea</taxon>
        <taxon>Polyopisthocotylea</taxon>
        <taxon>Polystomatidea</taxon>
        <taxon>Polystomatidae</taxon>
        <taxon>Protopolystoma</taxon>
    </lineage>
</organism>
<keyword evidence="2" id="KW-1185">Reference proteome</keyword>
<reference evidence="1" key="1">
    <citation type="submission" date="2018-11" db="EMBL/GenBank/DDBJ databases">
        <authorList>
            <consortium name="Pathogen Informatics"/>
        </authorList>
    </citation>
    <scope>NUCLEOTIDE SEQUENCE</scope>
</reference>
<protein>
    <submittedName>
        <fullName evidence="1">Uncharacterized protein</fullName>
    </submittedName>
</protein>
<evidence type="ECO:0000313" key="2">
    <source>
        <dbReference type="Proteomes" id="UP000784294"/>
    </source>
</evidence>